<dbReference type="PROSITE" id="PS00194">
    <property type="entry name" value="THIOREDOXIN_1"/>
    <property type="match status" value="1"/>
</dbReference>
<organism evidence="4 5">
    <name type="scientific">Longibacter salinarum</name>
    <dbReference type="NCBI Taxonomy" id="1850348"/>
    <lineage>
        <taxon>Bacteria</taxon>
        <taxon>Pseudomonadati</taxon>
        <taxon>Rhodothermota</taxon>
        <taxon>Rhodothermia</taxon>
        <taxon>Rhodothermales</taxon>
        <taxon>Salisaetaceae</taxon>
        <taxon>Longibacter</taxon>
    </lineage>
</organism>
<feature type="domain" description="Thioredoxin" evidence="3">
    <location>
        <begin position="67"/>
        <end position="206"/>
    </location>
</feature>
<keyword evidence="1" id="KW-0676">Redox-active center</keyword>
<dbReference type="InterPro" id="IPR000866">
    <property type="entry name" value="AhpC/TSA"/>
</dbReference>
<evidence type="ECO:0000256" key="1">
    <source>
        <dbReference type="ARBA" id="ARBA00023284"/>
    </source>
</evidence>
<evidence type="ECO:0000313" key="5">
    <source>
        <dbReference type="Proteomes" id="UP000220102"/>
    </source>
</evidence>
<evidence type="ECO:0000256" key="2">
    <source>
        <dbReference type="SAM" id="MobiDB-lite"/>
    </source>
</evidence>
<protein>
    <submittedName>
        <fullName evidence="4">Cytochrome C biogenesis protein</fullName>
    </submittedName>
</protein>
<dbReference type="GO" id="GO:0016209">
    <property type="term" value="F:antioxidant activity"/>
    <property type="evidence" value="ECO:0007669"/>
    <property type="project" value="InterPro"/>
</dbReference>
<dbReference type="PANTHER" id="PTHR42852">
    <property type="entry name" value="THIOL:DISULFIDE INTERCHANGE PROTEIN DSBE"/>
    <property type="match status" value="1"/>
</dbReference>
<dbReference type="Gene3D" id="3.40.30.10">
    <property type="entry name" value="Glutaredoxin"/>
    <property type="match status" value="1"/>
</dbReference>
<dbReference type="CDD" id="cd02966">
    <property type="entry name" value="TlpA_like_family"/>
    <property type="match status" value="1"/>
</dbReference>
<evidence type="ECO:0000259" key="3">
    <source>
        <dbReference type="PROSITE" id="PS51352"/>
    </source>
</evidence>
<dbReference type="Proteomes" id="UP000220102">
    <property type="component" value="Unassembled WGS sequence"/>
</dbReference>
<dbReference type="PROSITE" id="PS51352">
    <property type="entry name" value="THIOREDOXIN_2"/>
    <property type="match status" value="1"/>
</dbReference>
<dbReference type="OrthoDB" id="9794348at2"/>
<evidence type="ECO:0000313" key="4">
    <source>
        <dbReference type="EMBL" id="PEN11444.1"/>
    </source>
</evidence>
<feature type="compositionally biased region" description="Basic and acidic residues" evidence="2">
    <location>
        <begin position="13"/>
        <end position="24"/>
    </location>
</feature>
<dbReference type="GO" id="GO:0016491">
    <property type="term" value="F:oxidoreductase activity"/>
    <property type="evidence" value="ECO:0007669"/>
    <property type="project" value="InterPro"/>
</dbReference>
<feature type="region of interest" description="Disordered" evidence="2">
    <location>
        <begin position="1"/>
        <end position="24"/>
    </location>
</feature>
<reference evidence="4 5" key="1">
    <citation type="submission" date="2017-10" db="EMBL/GenBank/DDBJ databases">
        <title>Draft genome of Longibacter Salinarum.</title>
        <authorList>
            <person name="Goh K.M."/>
            <person name="Shamsir M.S."/>
            <person name="Lim S.W."/>
        </authorList>
    </citation>
    <scope>NUCLEOTIDE SEQUENCE [LARGE SCALE GENOMIC DNA]</scope>
    <source>
        <strain evidence="4 5">KCTC 52045</strain>
    </source>
</reference>
<dbReference type="PANTHER" id="PTHR42852:SF17">
    <property type="entry name" value="THIOREDOXIN-LIKE PROTEIN HI_1115"/>
    <property type="match status" value="1"/>
</dbReference>
<dbReference type="SUPFAM" id="SSF52833">
    <property type="entry name" value="Thioredoxin-like"/>
    <property type="match status" value="1"/>
</dbReference>
<accession>A0A2A8CUL4</accession>
<dbReference type="EMBL" id="PDEQ01000009">
    <property type="protein sequence ID" value="PEN11444.1"/>
    <property type="molecule type" value="Genomic_DNA"/>
</dbReference>
<dbReference type="InterPro" id="IPR050553">
    <property type="entry name" value="Thioredoxin_ResA/DsbE_sf"/>
</dbReference>
<comment type="caution">
    <text evidence="4">The sequence shown here is derived from an EMBL/GenBank/DDBJ whole genome shotgun (WGS) entry which is preliminary data.</text>
</comment>
<dbReference type="InterPro" id="IPR036249">
    <property type="entry name" value="Thioredoxin-like_sf"/>
</dbReference>
<name>A0A2A8CUL4_9BACT</name>
<dbReference type="Pfam" id="PF00578">
    <property type="entry name" value="AhpC-TSA"/>
    <property type="match status" value="1"/>
</dbReference>
<dbReference type="InterPro" id="IPR017937">
    <property type="entry name" value="Thioredoxin_CS"/>
</dbReference>
<feature type="compositionally biased region" description="Polar residues" evidence="2">
    <location>
        <begin position="1"/>
        <end position="12"/>
    </location>
</feature>
<gene>
    <name evidence="4" type="ORF">CRI94_15525</name>
</gene>
<dbReference type="AlphaFoldDB" id="A0A2A8CUL4"/>
<sequence length="225" mass="25511">MAMSNASLSPQRSSDEHQNAEHSSLRKRGIQAAYAIGRFLRRNWMWGILLVFGFYLWNDLSPDIDLPDRGPRAPDFALTQMNGETFQLSRHRGEVVVLNVWATWCPPCRVEIPGFVELQDQFAEDGVQFVGLSVDEQGLDAVREFGRTNELNYPQVASRSVAWKKYGQTRTVPRTYVIDKAGRVRYRHTGLLLKGALEPVLNELSAEEYSASEMSALEADEMTTR</sequence>
<keyword evidence="5" id="KW-1185">Reference proteome</keyword>
<proteinExistence type="predicted"/>
<dbReference type="InterPro" id="IPR013766">
    <property type="entry name" value="Thioredoxin_domain"/>
</dbReference>